<dbReference type="PANTHER" id="PTHR47964">
    <property type="entry name" value="ATP-DEPENDENT DNA HELICASE HOMOLOG RECG, CHLOROPLASTIC"/>
    <property type="match status" value="1"/>
</dbReference>
<accession>A0A554LIN7</accession>
<dbReference type="InterPro" id="IPR001650">
    <property type="entry name" value="Helicase_C-like"/>
</dbReference>
<dbReference type="InterPro" id="IPR027417">
    <property type="entry name" value="P-loop_NTPase"/>
</dbReference>
<feature type="domain" description="Helicase C-terminal" evidence="3">
    <location>
        <begin position="1"/>
        <end position="83"/>
    </location>
</feature>
<keyword evidence="1" id="KW-0378">Hydrolase</keyword>
<dbReference type="GO" id="GO:0003678">
    <property type="term" value="F:DNA helicase activity"/>
    <property type="evidence" value="ECO:0007669"/>
    <property type="project" value="TreeGrafter"/>
</dbReference>
<proteinExistence type="predicted"/>
<dbReference type="GO" id="GO:0006281">
    <property type="term" value="P:DNA repair"/>
    <property type="evidence" value="ECO:0007669"/>
    <property type="project" value="InterPro"/>
</dbReference>
<evidence type="ECO:0000256" key="1">
    <source>
        <dbReference type="ARBA" id="ARBA00022801"/>
    </source>
</evidence>
<keyword evidence="2 4" id="KW-0347">Helicase</keyword>
<name>A0A554LIN7_9BACT</name>
<dbReference type="AlphaFoldDB" id="A0A554LIN7"/>
<sequence>DILVSTSVVEVGVDIPNATVMMVENAERFGLAQLHQFRGRVGRSDKQSYCMLFSESRSEAAMKRLSFMENTFSGFKLAEMDLELRGPGQMYGGEQSGFWDFHFAEISDKVLIERATTAAKKITEDGLSKYPALKEKLAESQMVVHPE</sequence>
<dbReference type="InterPro" id="IPR045562">
    <property type="entry name" value="RecG_dom3_C"/>
</dbReference>
<organism evidence="4 5">
    <name type="scientific">Candidatus Berkelbacteria bacterium Athens1014_28</name>
    <dbReference type="NCBI Taxonomy" id="2017145"/>
    <lineage>
        <taxon>Bacteria</taxon>
        <taxon>Candidatus Berkelbacteria</taxon>
    </lineage>
</organism>
<evidence type="ECO:0000259" key="3">
    <source>
        <dbReference type="PROSITE" id="PS51194"/>
    </source>
</evidence>
<reference evidence="4 5" key="1">
    <citation type="submission" date="2017-07" db="EMBL/GenBank/DDBJ databases">
        <title>Mechanisms for carbon and nitrogen cycling indicate functional differentiation within the Candidate Phyla Radiation.</title>
        <authorList>
            <person name="Danczak R.E."/>
            <person name="Johnston M.D."/>
            <person name="Kenah C."/>
            <person name="Slattery M."/>
            <person name="Wrighton K.C."/>
            <person name="Wilkins M.J."/>
        </authorList>
    </citation>
    <scope>NUCLEOTIDE SEQUENCE [LARGE SCALE GENOMIC DNA]</scope>
    <source>
        <strain evidence="4">Athens1014_28</strain>
    </source>
</reference>
<dbReference type="SUPFAM" id="SSF52540">
    <property type="entry name" value="P-loop containing nucleoside triphosphate hydrolases"/>
    <property type="match status" value="1"/>
</dbReference>
<feature type="non-terminal residue" evidence="4">
    <location>
        <position position="1"/>
    </location>
</feature>
<dbReference type="EMBL" id="VMGN01000065">
    <property type="protein sequence ID" value="TSC92698.1"/>
    <property type="molecule type" value="Genomic_DNA"/>
</dbReference>
<protein>
    <submittedName>
        <fullName evidence="4">ATP-dependent DNA helicase RecG</fullName>
    </submittedName>
</protein>
<keyword evidence="2 4" id="KW-0547">Nucleotide-binding</keyword>
<gene>
    <name evidence="4" type="ORF">Athens101428_807</name>
</gene>
<evidence type="ECO:0000313" key="4">
    <source>
        <dbReference type="EMBL" id="TSC92698.1"/>
    </source>
</evidence>
<comment type="caution">
    <text evidence="4">The sequence shown here is derived from an EMBL/GenBank/DDBJ whole genome shotgun (WGS) entry which is preliminary data.</text>
</comment>
<dbReference type="PROSITE" id="PS51194">
    <property type="entry name" value="HELICASE_CTER"/>
    <property type="match status" value="1"/>
</dbReference>
<evidence type="ECO:0000256" key="2">
    <source>
        <dbReference type="ARBA" id="ARBA00022806"/>
    </source>
</evidence>
<dbReference type="Pfam" id="PF00271">
    <property type="entry name" value="Helicase_C"/>
    <property type="match status" value="1"/>
</dbReference>
<dbReference type="Proteomes" id="UP000316495">
    <property type="component" value="Unassembled WGS sequence"/>
</dbReference>
<dbReference type="InterPro" id="IPR047112">
    <property type="entry name" value="RecG/Mfd"/>
</dbReference>
<dbReference type="GO" id="GO:0016787">
    <property type="term" value="F:hydrolase activity"/>
    <property type="evidence" value="ECO:0007669"/>
    <property type="project" value="UniProtKB-KW"/>
</dbReference>
<dbReference type="Gene3D" id="3.40.50.300">
    <property type="entry name" value="P-loop containing nucleotide triphosphate hydrolases"/>
    <property type="match status" value="1"/>
</dbReference>
<dbReference type="PANTHER" id="PTHR47964:SF1">
    <property type="entry name" value="ATP-DEPENDENT DNA HELICASE HOMOLOG RECG, CHLOROPLASTIC"/>
    <property type="match status" value="1"/>
</dbReference>
<evidence type="ECO:0000313" key="5">
    <source>
        <dbReference type="Proteomes" id="UP000316495"/>
    </source>
</evidence>
<keyword evidence="2 4" id="KW-0067">ATP-binding</keyword>
<dbReference type="Pfam" id="PF19833">
    <property type="entry name" value="RecG_dom3_C"/>
    <property type="match status" value="1"/>
</dbReference>